<organism evidence="2 3">
    <name type="scientific">Coccomyxa viridis</name>
    <dbReference type="NCBI Taxonomy" id="1274662"/>
    <lineage>
        <taxon>Eukaryota</taxon>
        <taxon>Viridiplantae</taxon>
        <taxon>Chlorophyta</taxon>
        <taxon>core chlorophytes</taxon>
        <taxon>Trebouxiophyceae</taxon>
        <taxon>Trebouxiophyceae incertae sedis</taxon>
        <taxon>Coccomyxaceae</taxon>
        <taxon>Coccomyxa</taxon>
    </lineage>
</organism>
<feature type="compositionally biased region" description="Basic and acidic residues" evidence="1">
    <location>
        <begin position="139"/>
        <end position="170"/>
    </location>
</feature>
<gene>
    <name evidence="2" type="ORF">CVIRNUC_007798</name>
</gene>
<dbReference type="AlphaFoldDB" id="A0AAV1IF10"/>
<protein>
    <submittedName>
        <fullName evidence="2">Uncharacterized protein</fullName>
    </submittedName>
</protein>
<feature type="compositionally biased region" description="Gly residues" evidence="1">
    <location>
        <begin position="298"/>
        <end position="311"/>
    </location>
</feature>
<feature type="compositionally biased region" description="Basic and acidic residues" evidence="1">
    <location>
        <begin position="203"/>
        <end position="216"/>
    </location>
</feature>
<comment type="caution">
    <text evidence="2">The sequence shown here is derived from an EMBL/GenBank/DDBJ whole genome shotgun (WGS) entry which is preliminary data.</text>
</comment>
<evidence type="ECO:0000313" key="3">
    <source>
        <dbReference type="Proteomes" id="UP001314263"/>
    </source>
</evidence>
<dbReference type="EMBL" id="CAUYUE010000010">
    <property type="protein sequence ID" value="CAK0784594.1"/>
    <property type="molecule type" value="Genomic_DNA"/>
</dbReference>
<evidence type="ECO:0000256" key="1">
    <source>
        <dbReference type="SAM" id="MobiDB-lite"/>
    </source>
</evidence>
<sequence length="311" mass="34297">MDERWMFRGRFRGCWWIVTQKPEEPTLLSCDQAARTKLALKNSRSKLIHHQFQRFGEDSGDKIADMASTITSLLALCIALLAAASPIAQAVDDKALGDAAQLPVDGGDARRKLQQGGLVASIVCASSGWCDDGRGGRYYDEGRDEGRRRDYDRGDRGDYRDGDRDGRDGRGYGNGGYGRKLKQGGVVANIVCDATGGCNDGRGNHYYDQNRDERRNNGGYNNGGYNNNGYNNDRDRNNYGNNGNNYGRKLKQGGVVANIICDTLGNCNDNGRRYYDGGRDDRRRGDYNNGDRDRDGRGYGNNGYGNGGYGK</sequence>
<name>A0AAV1IF10_9CHLO</name>
<evidence type="ECO:0000313" key="2">
    <source>
        <dbReference type="EMBL" id="CAK0784594.1"/>
    </source>
</evidence>
<reference evidence="2 3" key="1">
    <citation type="submission" date="2023-10" db="EMBL/GenBank/DDBJ databases">
        <authorList>
            <person name="Maclean D."/>
            <person name="Macfadyen A."/>
        </authorList>
    </citation>
    <scope>NUCLEOTIDE SEQUENCE [LARGE SCALE GENOMIC DNA]</scope>
</reference>
<proteinExistence type="predicted"/>
<feature type="region of interest" description="Disordered" evidence="1">
    <location>
        <begin position="139"/>
        <end position="176"/>
    </location>
</feature>
<dbReference type="Proteomes" id="UP001314263">
    <property type="component" value="Unassembled WGS sequence"/>
</dbReference>
<feature type="region of interest" description="Disordered" evidence="1">
    <location>
        <begin position="272"/>
        <end position="311"/>
    </location>
</feature>
<feature type="region of interest" description="Disordered" evidence="1">
    <location>
        <begin position="203"/>
        <end position="245"/>
    </location>
</feature>
<feature type="compositionally biased region" description="Low complexity" evidence="1">
    <location>
        <begin position="217"/>
        <end position="231"/>
    </location>
</feature>
<keyword evidence="3" id="KW-1185">Reference proteome</keyword>
<feature type="compositionally biased region" description="Basic and acidic residues" evidence="1">
    <location>
        <begin position="272"/>
        <end position="297"/>
    </location>
</feature>
<accession>A0AAV1IF10</accession>